<protein>
    <recommendedName>
        <fullName evidence="9">GPR1/FUN34/yaaH family protein</fullName>
    </recommendedName>
</protein>
<evidence type="ECO:0000313" key="8">
    <source>
        <dbReference type="Proteomes" id="UP000473826"/>
    </source>
</evidence>
<evidence type="ECO:0000256" key="5">
    <source>
        <dbReference type="ARBA" id="ARBA00023136"/>
    </source>
</evidence>
<keyword evidence="5 6" id="KW-0472">Membrane</keyword>
<feature type="transmembrane region" description="Helical" evidence="6">
    <location>
        <begin position="84"/>
        <end position="105"/>
    </location>
</feature>
<evidence type="ECO:0000256" key="4">
    <source>
        <dbReference type="ARBA" id="ARBA00022989"/>
    </source>
</evidence>
<name>A0A7D8ZGM6_VANHU</name>
<evidence type="ECO:0000256" key="2">
    <source>
        <dbReference type="ARBA" id="ARBA00005587"/>
    </source>
</evidence>
<dbReference type="InterPro" id="IPR000791">
    <property type="entry name" value="Gpr1/Fun34/SatP-like"/>
</dbReference>
<feature type="transmembrane region" description="Helical" evidence="6">
    <location>
        <begin position="59"/>
        <end position="78"/>
    </location>
</feature>
<feature type="transmembrane region" description="Helical" evidence="6">
    <location>
        <begin position="211"/>
        <end position="231"/>
    </location>
</feature>
<feature type="transmembrane region" description="Helical" evidence="6">
    <location>
        <begin position="153"/>
        <end position="173"/>
    </location>
</feature>
<reference evidence="7 8" key="1">
    <citation type="journal article" date="2019" name="PLoS Genet.">
        <title>Convergent evolution of linked mating-type loci in basidiomycete fungi.</title>
        <authorList>
            <person name="Sun S."/>
            <person name="Coelho M.A."/>
            <person name="Heitman J."/>
            <person name="Nowrousian M."/>
        </authorList>
    </citation>
    <scope>NUCLEOTIDE SEQUENCE [LARGE SCALE GENOMIC DNA]</scope>
    <source>
        <strain evidence="7 8">CBS 4282</strain>
    </source>
</reference>
<gene>
    <name evidence="7" type="ORF">VHUM_04055</name>
</gene>
<evidence type="ECO:0000256" key="3">
    <source>
        <dbReference type="ARBA" id="ARBA00022692"/>
    </source>
</evidence>
<comment type="subcellular location">
    <subcellularLocation>
        <location evidence="1">Membrane</location>
        <topology evidence="1">Multi-pass membrane protein</topology>
    </subcellularLocation>
</comment>
<dbReference type="PANTHER" id="PTHR31123">
    <property type="entry name" value="ACCUMULATION OF DYADS PROTEIN 2-RELATED"/>
    <property type="match status" value="1"/>
</dbReference>
<keyword evidence="8" id="KW-1185">Reference proteome</keyword>
<comment type="caution">
    <text evidence="7">The sequence shown here is derived from an EMBL/GenBank/DDBJ whole genome shotgun (WGS) entry which is preliminary data.</text>
</comment>
<evidence type="ECO:0000256" key="6">
    <source>
        <dbReference type="SAM" id="Phobius"/>
    </source>
</evidence>
<dbReference type="AlphaFoldDB" id="A0A7D8ZGM6"/>
<dbReference type="Proteomes" id="UP000473826">
    <property type="component" value="Unassembled WGS sequence"/>
</dbReference>
<accession>A0A7D8ZGM6</accession>
<dbReference type="GO" id="GO:0005886">
    <property type="term" value="C:plasma membrane"/>
    <property type="evidence" value="ECO:0007669"/>
    <property type="project" value="TreeGrafter"/>
</dbReference>
<feature type="transmembrane region" description="Helical" evidence="6">
    <location>
        <begin position="180"/>
        <end position="205"/>
    </location>
</feature>
<dbReference type="OrthoDB" id="3648309at2759"/>
<dbReference type="Pfam" id="PF01184">
    <property type="entry name" value="Gpr1_Fun34_YaaH"/>
    <property type="match status" value="1"/>
</dbReference>
<sequence length="251" mass="26473">MSTANDSSSSQPAGYYGNDLEKGVDRQIERMITPGGHPIDYSQPGIPAQHRKYGNPVPVGLLAFAANFYLFGLYGLGLRGVGGVNGLVPLLTLFGGVGQSMVGWFEMFIGNTYSGTMFISFGGFCFGLACMFIPSFGVIAGYSDANGVLTDQFSQALGEYLLVWAGIVVLFFLASLRASVAILAVLGTAFMAFLLVGCGLLVGSVAVGKAGYAFCIIAATMGVWASMAGFWTPDTTYPWVRISPIDLSPKD</sequence>
<organism evidence="7 8">
    <name type="scientific">Vanrija humicola</name>
    <name type="common">Yeast</name>
    <name type="synonym">Cryptococcus humicola</name>
    <dbReference type="NCBI Taxonomy" id="5417"/>
    <lineage>
        <taxon>Eukaryota</taxon>
        <taxon>Fungi</taxon>
        <taxon>Dikarya</taxon>
        <taxon>Basidiomycota</taxon>
        <taxon>Agaricomycotina</taxon>
        <taxon>Tremellomycetes</taxon>
        <taxon>Trichosporonales</taxon>
        <taxon>Trichosporonaceae</taxon>
        <taxon>Vanrija</taxon>
    </lineage>
</organism>
<feature type="transmembrane region" description="Helical" evidence="6">
    <location>
        <begin position="117"/>
        <end position="141"/>
    </location>
</feature>
<comment type="similarity">
    <text evidence="2">Belongs to the acetate uptake transporter (AceTr) (TC 2.A.96) family.</text>
</comment>
<dbReference type="EMBL" id="QKWK01000014">
    <property type="protein sequence ID" value="TXT04787.1"/>
    <property type="molecule type" value="Genomic_DNA"/>
</dbReference>
<keyword evidence="4 6" id="KW-1133">Transmembrane helix</keyword>
<evidence type="ECO:0000256" key="1">
    <source>
        <dbReference type="ARBA" id="ARBA00004141"/>
    </source>
</evidence>
<evidence type="ECO:0008006" key="9">
    <source>
        <dbReference type="Google" id="ProtNLM"/>
    </source>
</evidence>
<evidence type="ECO:0000313" key="7">
    <source>
        <dbReference type="EMBL" id="TXT04787.1"/>
    </source>
</evidence>
<dbReference type="PANTHER" id="PTHR31123:SF1">
    <property type="entry name" value="ACCUMULATION OF DYADS PROTEIN 2-RELATED"/>
    <property type="match status" value="1"/>
</dbReference>
<proteinExistence type="inferred from homology"/>
<dbReference type="InterPro" id="IPR051633">
    <property type="entry name" value="AceTr"/>
</dbReference>
<dbReference type="GO" id="GO:0015123">
    <property type="term" value="F:acetate transmembrane transporter activity"/>
    <property type="evidence" value="ECO:0007669"/>
    <property type="project" value="TreeGrafter"/>
</dbReference>
<keyword evidence="3 6" id="KW-0812">Transmembrane</keyword>